<dbReference type="Proteomes" id="UP001162131">
    <property type="component" value="Unassembled WGS sequence"/>
</dbReference>
<accession>A0AAU9IL35</accession>
<organism evidence="2 3">
    <name type="scientific">Blepharisma stoltei</name>
    <dbReference type="NCBI Taxonomy" id="1481888"/>
    <lineage>
        <taxon>Eukaryota</taxon>
        <taxon>Sar</taxon>
        <taxon>Alveolata</taxon>
        <taxon>Ciliophora</taxon>
        <taxon>Postciliodesmatophora</taxon>
        <taxon>Heterotrichea</taxon>
        <taxon>Heterotrichida</taxon>
        <taxon>Blepharismidae</taxon>
        <taxon>Blepharisma</taxon>
    </lineage>
</organism>
<feature type="compositionally biased region" description="Basic and acidic residues" evidence="1">
    <location>
        <begin position="84"/>
        <end position="93"/>
    </location>
</feature>
<keyword evidence="3" id="KW-1185">Reference proteome</keyword>
<evidence type="ECO:0000313" key="3">
    <source>
        <dbReference type="Proteomes" id="UP001162131"/>
    </source>
</evidence>
<evidence type="ECO:0000256" key="1">
    <source>
        <dbReference type="SAM" id="MobiDB-lite"/>
    </source>
</evidence>
<reference evidence="2" key="1">
    <citation type="submission" date="2021-09" db="EMBL/GenBank/DDBJ databases">
        <authorList>
            <consortium name="AG Swart"/>
            <person name="Singh M."/>
            <person name="Singh A."/>
            <person name="Seah K."/>
            <person name="Emmerich C."/>
        </authorList>
    </citation>
    <scope>NUCLEOTIDE SEQUENCE</scope>
    <source>
        <strain evidence="2">ATCC30299</strain>
    </source>
</reference>
<name>A0AAU9IL35_9CILI</name>
<feature type="compositionally biased region" description="Polar residues" evidence="1">
    <location>
        <begin position="59"/>
        <end position="83"/>
    </location>
</feature>
<evidence type="ECO:0000313" key="2">
    <source>
        <dbReference type="EMBL" id="CAG9313957.1"/>
    </source>
</evidence>
<sequence length="93" mass="10393">MGCRPSLGKAKIMRKSQANVFAKVCPQEEFINCGVIYTTVIHSSTKESPPEDARHSTEDVSQNSRVSSLHSRTRNKTAYCSRNSEADLRSDEM</sequence>
<proteinExistence type="predicted"/>
<comment type="caution">
    <text evidence="2">The sequence shown here is derived from an EMBL/GenBank/DDBJ whole genome shotgun (WGS) entry which is preliminary data.</text>
</comment>
<feature type="region of interest" description="Disordered" evidence="1">
    <location>
        <begin position="44"/>
        <end position="93"/>
    </location>
</feature>
<feature type="compositionally biased region" description="Basic and acidic residues" evidence="1">
    <location>
        <begin position="44"/>
        <end position="58"/>
    </location>
</feature>
<gene>
    <name evidence="2" type="ORF">BSTOLATCC_MIC9758</name>
</gene>
<protein>
    <submittedName>
        <fullName evidence="2">Uncharacterized protein</fullName>
    </submittedName>
</protein>
<dbReference type="EMBL" id="CAJZBQ010000011">
    <property type="protein sequence ID" value="CAG9313957.1"/>
    <property type="molecule type" value="Genomic_DNA"/>
</dbReference>
<dbReference type="AlphaFoldDB" id="A0AAU9IL35"/>